<keyword evidence="2" id="KW-1185">Reference proteome</keyword>
<reference evidence="1 2" key="1">
    <citation type="submission" date="2013-05" db="EMBL/GenBank/DDBJ databases">
        <title>Genome assembly of Chondromyces apiculatus DSM 436.</title>
        <authorList>
            <person name="Sharma G."/>
            <person name="Khatri I."/>
            <person name="Kaur C."/>
            <person name="Mayilraj S."/>
            <person name="Subramanian S."/>
        </authorList>
    </citation>
    <scope>NUCLEOTIDE SEQUENCE [LARGE SCALE GENOMIC DNA]</scope>
    <source>
        <strain evidence="1 2">DSM 436</strain>
    </source>
</reference>
<protein>
    <recommendedName>
        <fullName evidence="3">STAS/SEC14 domain-containing protein</fullName>
    </recommendedName>
</protein>
<evidence type="ECO:0008006" key="3">
    <source>
        <dbReference type="Google" id="ProtNLM"/>
    </source>
</evidence>
<dbReference type="AlphaFoldDB" id="A0A017T4N5"/>
<gene>
    <name evidence="1" type="ORF">CAP_4661</name>
</gene>
<dbReference type="Proteomes" id="UP000019678">
    <property type="component" value="Unassembled WGS sequence"/>
</dbReference>
<evidence type="ECO:0000313" key="2">
    <source>
        <dbReference type="Proteomes" id="UP000019678"/>
    </source>
</evidence>
<evidence type="ECO:0000313" key="1">
    <source>
        <dbReference type="EMBL" id="EYF04184.1"/>
    </source>
</evidence>
<dbReference type="EMBL" id="ASRX01000037">
    <property type="protein sequence ID" value="EYF04184.1"/>
    <property type="molecule type" value="Genomic_DNA"/>
</dbReference>
<name>A0A017T4N5_9BACT</name>
<comment type="caution">
    <text evidence="1">The sequence shown here is derived from an EMBL/GenBank/DDBJ whole genome shotgun (WGS) entry which is preliminary data.</text>
</comment>
<accession>A0A017T4N5</accession>
<dbReference type="STRING" id="1192034.CAP_4661"/>
<sequence length="125" mass="13904">MVEREEPDTCVVRFGGDLEERDVALILDAFEEFAGVRERAYLLIDLRGLGRATAEARRLAGMRQLPPQYAGLSLFGGSFEQQLVAKLATMAGWLLRGRSLGKPMPVCVKREGEARAWVAAQRGRR</sequence>
<organism evidence="1 2">
    <name type="scientific">Chondromyces apiculatus DSM 436</name>
    <dbReference type="NCBI Taxonomy" id="1192034"/>
    <lineage>
        <taxon>Bacteria</taxon>
        <taxon>Pseudomonadati</taxon>
        <taxon>Myxococcota</taxon>
        <taxon>Polyangia</taxon>
        <taxon>Polyangiales</taxon>
        <taxon>Polyangiaceae</taxon>
        <taxon>Chondromyces</taxon>
    </lineage>
</organism>
<proteinExistence type="predicted"/>